<evidence type="ECO:0000256" key="1">
    <source>
        <dbReference type="SAM" id="MobiDB-lite"/>
    </source>
</evidence>
<dbReference type="OrthoDB" id="5984008at2759"/>
<organism evidence="2 3">
    <name type="scientific">Dissostichus mawsoni</name>
    <name type="common">Antarctic cod</name>
    <dbReference type="NCBI Taxonomy" id="36200"/>
    <lineage>
        <taxon>Eukaryota</taxon>
        <taxon>Metazoa</taxon>
        <taxon>Chordata</taxon>
        <taxon>Craniata</taxon>
        <taxon>Vertebrata</taxon>
        <taxon>Euteleostomi</taxon>
        <taxon>Actinopterygii</taxon>
        <taxon>Neopterygii</taxon>
        <taxon>Teleostei</taxon>
        <taxon>Neoteleostei</taxon>
        <taxon>Acanthomorphata</taxon>
        <taxon>Eupercaria</taxon>
        <taxon>Perciformes</taxon>
        <taxon>Notothenioidei</taxon>
        <taxon>Nototheniidae</taxon>
        <taxon>Dissostichus</taxon>
    </lineage>
</organism>
<reference evidence="2 3" key="1">
    <citation type="submission" date="2020-03" db="EMBL/GenBank/DDBJ databases">
        <title>Dissostichus mawsoni Genome sequencing and assembly.</title>
        <authorList>
            <person name="Park H."/>
        </authorList>
    </citation>
    <scope>NUCLEOTIDE SEQUENCE [LARGE SCALE GENOMIC DNA]</scope>
    <source>
        <strain evidence="2">DM0001</strain>
        <tissue evidence="2">Muscle</tissue>
    </source>
</reference>
<feature type="region of interest" description="Disordered" evidence="1">
    <location>
        <begin position="36"/>
        <end position="134"/>
    </location>
</feature>
<dbReference type="EMBL" id="JAAKFY010000008">
    <property type="protein sequence ID" value="KAF3853051.1"/>
    <property type="molecule type" value="Genomic_DNA"/>
</dbReference>
<evidence type="ECO:0000313" key="2">
    <source>
        <dbReference type="EMBL" id="KAF3853051.1"/>
    </source>
</evidence>
<keyword evidence="3" id="KW-1185">Reference proteome</keyword>
<proteinExistence type="predicted"/>
<feature type="region of interest" description="Disordered" evidence="1">
    <location>
        <begin position="172"/>
        <end position="196"/>
    </location>
</feature>
<feature type="compositionally biased region" description="Pro residues" evidence="1">
    <location>
        <begin position="92"/>
        <end position="102"/>
    </location>
</feature>
<protein>
    <submittedName>
        <fullName evidence="2">Uncharacterized protein</fullName>
    </submittedName>
</protein>
<name>A0A7J5YW55_DISMA</name>
<comment type="caution">
    <text evidence="2">The sequence shown here is derived from an EMBL/GenBank/DDBJ whole genome shotgun (WGS) entry which is preliminary data.</text>
</comment>
<sequence>MAADKEVNLEQVHRRMNSLLDEDLVHKQIPDLCAGHRQHAAQPGLSDALGPRFDHLSARGGGSAASSTPPSPWGVHREDAPPVSGSWQQHVAPPPAPPPPPGSQHHAVQTQATQRGDFPSESWQDPHQMPISYQGVSAGPIPEAIDATHSTWRSDVIGGLQALVELLLLPGNPQLESAGGEAAESPTAETCRETSQ</sequence>
<dbReference type="Proteomes" id="UP000518266">
    <property type="component" value="Unassembled WGS sequence"/>
</dbReference>
<accession>A0A7J5YW55</accession>
<dbReference type="AlphaFoldDB" id="A0A7J5YW55"/>
<gene>
    <name evidence="2" type="ORF">F7725_013739</name>
</gene>
<evidence type="ECO:0000313" key="3">
    <source>
        <dbReference type="Proteomes" id="UP000518266"/>
    </source>
</evidence>